<dbReference type="GO" id="GO:0017168">
    <property type="term" value="F:5-oxoprolinase (ATP-hydrolyzing) activity"/>
    <property type="evidence" value="ECO:0007669"/>
    <property type="project" value="UniProtKB-EC"/>
</dbReference>
<reference evidence="7" key="1">
    <citation type="submission" date="2005-08" db="EMBL/GenBank/DDBJ databases">
        <title>Complete sequence of Pelodictyon luteolum DSM 273.</title>
        <authorList>
            <consortium name="US DOE Joint Genome Institute"/>
            <person name="Copeland A."/>
            <person name="Lucas S."/>
            <person name="Lapidus A."/>
            <person name="Barry K."/>
            <person name="Detter J.C."/>
            <person name="Glavina T."/>
            <person name="Hammon N."/>
            <person name="Israni S."/>
            <person name="Pitluck S."/>
            <person name="Bryant D."/>
            <person name="Schmutz J."/>
            <person name="Larimer F."/>
            <person name="Land M."/>
            <person name="Kyrpides N."/>
            <person name="Ivanova N."/>
            <person name="Richardson P."/>
        </authorList>
    </citation>
    <scope>NUCLEOTIDE SEQUENCE [LARGE SCALE GENOMIC DNA]</scope>
    <source>
        <strain evidence="7">DSM 273 / BCRC 81028 / 2530</strain>
    </source>
</reference>
<dbReference type="HOGENOM" id="CLU_002157_0_1_10"/>
<dbReference type="eggNOG" id="COG0145">
    <property type="taxonomic scope" value="Bacteria"/>
</dbReference>
<evidence type="ECO:0000256" key="2">
    <source>
        <dbReference type="SAM" id="MobiDB-lite"/>
    </source>
</evidence>
<dbReference type="PANTHER" id="PTHR11365">
    <property type="entry name" value="5-OXOPROLINASE RELATED"/>
    <property type="match status" value="1"/>
</dbReference>
<dbReference type="RefSeq" id="WP_011357735.1">
    <property type="nucleotide sequence ID" value="NC_007512.1"/>
</dbReference>
<accession>Q3B470</accession>
<proteinExistence type="inferred from homology"/>
<evidence type="ECO:0000259" key="3">
    <source>
        <dbReference type="Pfam" id="PF01968"/>
    </source>
</evidence>
<keyword evidence="6" id="KW-0378">Hydrolase</keyword>
<feature type="domain" description="Hydantoinase A/oxoprolinase" evidence="3">
    <location>
        <begin position="208"/>
        <end position="495"/>
    </location>
</feature>
<organism evidence="6 7">
    <name type="scientific">Chlorobium luteolum (strain DSM 273 / BCRC 81028 / 2530)</name>
    <name type="common">Pelodictyon luteolum</name>
    <dbReference type="NCBI Taxonomy" id="319225"/>
    <lineage>
        <taxon>Bacteria</taxon>
        <taxon>Pseudomonadati</taxon>
        <taxon>Chlorobiota</taxon>
        <taxon>Chlorobiia</taxon>
        <taxon>Chlorobiales</taxon>
        <taxon>Chlorobiaceae</taxon>
        <taxon>Chlorobium/Pelodictyon group</taxon>
        <taxon>Pelodictyon</taxon>
    </lineage>
</organism>
<dbReference type="EC" id="3.5.2.9" evidence="6"/>
<dbReference type="InterPro" id="IPR003692">
    <property type="entry name" value="Hydantoinase_B"/>
</dbReference>
<evidence type="ECO:0000256" key="1">
    <source>
        <dbReference type="ARBA" id="ARBA00010403"/>
    </source>
</evidence>
<dbReference type="Proteomes" id="UP000002709">
    <property type="component" value="Chromosome"/>
</dbReference>
<gene>
    <name evidence="6" type="ordered locus">Plut_0999</name>
</gene>
<dbReference type="InterPro" id="IPR008040">
    <property type="entry name" value="Hydant_A_N"/>
</dbReference>
<dbReference type="EMBL" id="CP000096">
    <property type="protein sequence ID" value="ABB23861.1"/>
    <property type="molecule type" value="Genomic_DNA"/>
</dbReference>
<evidence type="ECO:0000313" key="6">
    <source>
        <dbReference type="EMBL" id="ABB23861.1"/>
    </source>
</evidence>
<dbReference type="PANTHER" id="PTHR11365:SF23">
    <property type="entry name" value="HYPOTHETICAL 5-OXOPROLINASE (EUROFUNG)-RELATED"/>
    <property type="match status" value="1"/>
</dbReference>
<comment type="similarity">
    <text evidence="1">Belongs to the oxoprolinase family.</text>
</comment>
<feature type="region of interest" description="Disordered" evidence="2">
    <location>
        <begin position="606"/>
        <end position="626"/>
    </location>
</feature>
<keyword evidence="7" id="KW-1185">Reference proteome</keyword>
<feature type="domain" description="Hydantoinase/oxoprolinase N-terminal" evidence="5">
    <location>
        <begin position="9"/>
        <end position="184"/>
    </location>
</feature>
<dbReference type="Pfam" id="PF01968">
    <property type="entry name" value="Hydantoinase_A"/>
    <property type="match status" value="1"/>
</dbReference>
<name>Q3B470_CHLL3</name>
<dbReference type="GO" id="GO:0005829">
    <property type="term" value="C:cytosol"/>
    <property type="evidence" value="ECO:0007669"/>
    <property type="project" value="TreeGrafter"/>
</dbReference>
<dbReference type="AlphaFoldDB" id="Q3B470"/>
<evidence type="ECO:0000259" key="4">
    <source>
        <dbReference type="Pfam" id="PF02538"/>
    </source>
</evidence>
<dbReference type="InterPro" id="IPR045079">
    <property type="entry name" value="Oxoprolinase-like"/>
</dbReference>
<evidence type="ECO:0000259" key="5">
    <source>
        <dbReference type="Pfam" id="PF05378"/>
    </source>
</evidence>
<dbReference type="eggNOG" id="COG0146">
    <property type="taxonomic scope" value="Bacteria"/>
</dbReference>
<dbReference type="InterPro" id="IPR002821">
    <property type="entry name" value="Hydantoinase_A"/>
</dbReference>
<sequence length="1228" mass="130174">MKRTGARWKFAVDRGGTFTDVIGIDPEGAVRSIKLLSESGRWQDAGIAGIRALMGIEDSEPLSTGKIERIRVGTTVATNALLERKGAAAAFAVTAGFEDLLEIGNGTRPDLFALSIAKQPPLHSAVRGIDEAIGPDGAVRRPPDPEAALESLLELRELGFKSLAIVLKHAWKNPRHEKLIQELALDGAGFTHVVTSHETMPQINMLKRGQSAMIEAYLSPVLFSYILSLRRLAGDVPIEFMQSSGGLRDACRLRAIDTILSGPAGGLLGYAGEAGRLGFTEAIGFDMGGTSTDVSRFGGALLHRFETTVDNVPFHTEMLDVQTVAAGGGSVLWFDGQRLRVGPQSAGSKPGPACYGLGGPLTLTDANLILGRLVPASVPATFGTSGDARLDDGRARALFSELARTVTEATGTPYDPEGLAAGFLDVANSIMSRAMKGISVSRGYDLRSHALIAFGGAAAQHACDIADILSIPHVVVPRHSSVLSAWGIAMADKTERSIEPVMMPLTGTLLERLSTQAAARSRQLTASLEGAGGTTSTSLHLDIRPSGTDRWLSVPASPDAPNEVIADLRTILARFSDTYRTRYGFIPDTGALEVVSMRIEVRMTTPDPISPADPDENPGAVSPSETTALWTEGGSTIQAPLLWLESLSEKSRISGPAMIVDSQLTLFLKQGYDALIDRAGSIVMERVAAAGPLPVSADDTSGGKPDPVLLEVFNNLFMNIPEQMGSTLENTAHSVNMKERRDFSCALFDTEGRLVSNAPHIPVHLGAMEATVRNLIEDNAGKMAPGDVLLANNPHRGGSHLPDMTVVTPVFSLGRKPSFYLANRGHHADIGGITPGSMPPYSRTLAEEGVVISSFHLVRQGRFRQKELLELLSSGPWPARNLPERISDLRAQVAANNRGQQELEAVLLRYGRQKVERYMHFIRRNARHAVHALFRRIAGQTGSFMASCSDSMDNGAAIRVRISITAPPGGDPRAVFDFTGSAPEDPGNMNAPPAVTRAAVLYLLRVLAGADIPLNAGCLEPVEIIIPEGSILSPSPEAAVAIGNVETSQRVVDVLLGAFGSAAASQGTMNNLLFGPPDGSGSQYYETIPGGSGATPSSEGASAVQVHMTNTRITDPEILEDRHPGVEIERFALRRGSGGSGMHRGGEGVVRRIRFHRPMQLSVISERREKAPFGLEGGGSGACGINAIILQDGTSIPAGGRIERVMQPGEGVEIATPGGGGYGTPPTD</sequence>
<dbReference type="Pfam" id="PF02538">
    <property type="entry name" value="Hydantoinase_B"/>
    <property type="match status" value="1"/>
</dbReference>
<evidence type="ECO:0000313" key="7">
    <source>
        <dbReference type="Proteomes" id="UP000002709"/>
    </source>
</evidence>
<dbReference type="GO" id="GO:0006749">
    <property type="term" value="P:glutathione metabolic process"/>
    <property type="evidence" value="ECO:0007669"/>
    <property type="project" value="TreeGrafter"/>
</dbReference>
<dbReference type="Pfam" id="PF05378">
    <property type="entry name" value="Hydant_A_N"/>
    <property type="match status" value="1"/>
</dbReference>
<protein>
    <submittedName>
        <fullName evidence="6">5-oxoprolinase (ATP-hydrolyzing)</fullName>
        <ecNumber evidence="6">3.5.2.9</ecNumber>
    </submittedName>
</protein>
<dbReference type="KEGG" id="plt:Plut_0999"/>
<dbReference type="OrthoDB" id="9768323at2"/>
<dbReference type="STRING" id="319225.Plut_0999"/>
<feature type="domain" description="Hydantoinase B/oxoprolinase" evidence="4">
    <location>
        <begin position="706"/>
        <end position="1225"/>
    </location>
</feature>